<evidence type="ECO:0000313" key="3">
    <source>
        <dbReference type="EMBL" id="GLB35343.1"/>
    </source>
</evidence>
<dbReference type="GO" id="GO:0016491">
    <property type="term" value="F:oxidoreductase activity"/>
    <property type="evidence" value="ECO:0007669"/>
    <property type="project" value="UniProtKB-KW"/>
</dbReference>
<dbReference type="OrthoDB" id="2310150at2759"/>
<dbReference type="SUPFAM" id="SSF51430">
    <property type="entry name" value="NAD(P)-linked oxidoreductase"/>
    <property type="match status" value="1"/>
</dbReference>
<proteinExistence type="predicted"/>
<feature type="domain" description="NADP-dependent oxidoreductase" evidence="2">
    <location>
        <begin position="14"/>
        <end position="331"/>
    </location>
</feature>
<dbReference type="PANTHER" id="PTHR43364">
    <property type="entry name" value="NADH-SPECIFIC METHYLGLYOXAL REDUCTASE-RELATED"/>
    <property type="match status" value="1"/>
</dbReference>
<dbReference type="AlphaFoldDB" id="A0A9P3PH43"/>
<dbReference type="InterPro" id="IPR050523">
    <property type="entry name" value="AKR_Detox_Biosynth"/>
</dbReference>
<name>A0A9P3PH43_LYOSH</name>
<dbReference type="Proteomes" id="UP001063166">
    <property type="component" value="Unassembled WGS sequence"/>
</dbReference>
<evidence type="ECO:0000256" key="1">
    <source>
        <dbReference type="ARBA" id="ARBA00023002"/>
    </source>
</evidence>
<dbReference type="Gene3D" id="3.20.20.100">
    <property type="entry name" value="NADP-dependent oxidoreductase domain"/>
    <property type="match status" value="1"/>
</dbReference>
<reference evidence="3" key="1">
    <citation type="submission" date="2022-07" db="EMBL/GenBank/DDBJ databases">
        <title>The genome of Lyophyllum shimeji provides insight into the initial evolution of ectomycorrhizal fungal genome.</title>
        <authorList>
            <person name="Kobayashi Y."/>
            <person name="Shibata T."/>
            <person name="Hirakawa H."/>
            <person name="Shigenobu S."/>
            <person name="Nishiyama T."/>
            <person name="Yamada A."/>
            <person name="Hasebe M."/>
            <person name="Kawaguchi M."/>
        </authorList>
    </citation>
    <scope>NUCLEOTIDE SEQUENCE</scope>
    <source>
        <strain evidence="3">AT787</strain>
    </source>
</reference>
<organism evidence="3 4">
    <name type="scientific">Lyophyllum shimeji</name>
    <name type="common">Hon-shimeji</name>
    <name type="synonym">Tricholoma shimeji</name>
    <dbReference type="NCBI Taxonomy" id="47721"/>
    <lineage>
        <taxon>Eukaryota</taxon>
        <taxon>Fungi</taxon>
        <taxon>Dikarya</taxon>
        <taxon>Basidiomycota</taxon>
        <taxon>Agaricomycotina</taxon>
        <taxon>Agaricomycetes</taxon>
        <taxon>Agaricomycetidae</taxon>
        <taxon>Agaricales</taxon>
        <taxon>Tricholomatineae</taxon>
        <taxon>Lyophyllaceae</taxon>
        <taxon>Lyophyllum</taxon>
    </lineage>
</organism>
<dbReference type="PANTHER" id="PTHR43364:SF4">
    <property type="entry name" value="NAD(P)-LINKED OXIDOREDUCTASE SUPERFAMILY PROTEIN"/>
    <property type="match status" value="1"/>
</dbReference>
<dbReference type="CDD" id="cd19075">
    <property type="entry name" value="AKR_AKR7A1-5"/>
    <property type="match status" value="1"/>
</dbReference>
<dbReference type="InterPro" id="IPR023210">
    <property type="entry name" value="NADP_OxRdtase_dom"/>
</dbReference>
<keyword evidence="1" id="KW-0560">Oxidoreductase</keyword>
<dbReference type="Pfam" id="PF00248">
    <property type="entry name" value="Aldo_ket_red"/>
    <property type="match status" value="1"/>
</dbReference>
<dbReference type="EMBL" id="BRPK01000002">
    <property type="protein sequence ID" value="GLB35343.1"/>
    <property type="molecule type" value="Genomic_DNA"/>
</dbReference>
<sequence>MATDTPAQKSALNIVMGAMTFGAPGTLGARVHDLKDVEAILDVFRAHGHTEIDTARVYANGTSEEYLGKIDWRAKGLKLETKLYPTINHPSPLLDKADPITHTPEGLRKHLLASLKALNTESLEIFYLHAPDRSVPYEVTLKAVNDLYKEGYFKRFGISNYMAWEVAEIVGICKANGYIQPTVYQGIYNAVHRAVEPELFPCLRKYGISFYEFNPLGGGMFTGRYNSLDDAAESGSRFDAEHAQGKAYRNRYWNEAYFKALAVIRTAAEAHNLTLPEVALRWISHHSLLSRDHGDAVLIGASSLKHIDQNLVDLEKGPLPDVVVKALDEAWQIAKPHAAPYYH</sequence>
<gene>
    <name evidence="3" type="ORF">LshimejAT787_0209080</name>
</gene>
<accession>A0A9P3PH43</accession>
<evidence type="ECO:0000259" key="2">
    <source>
        <dbReference type="Pfam" id="PF00248"/>
    </source>
</evidence>
<keyword evidence="4" id="KW-1185">Reference proteome</keyword>
<protein>
    <submittedName>
        <fullName evidence="3">Aldo keto reductase</fullName>
    </submittedName>
</protein>
<comment type="caution">
    <text evidence="3">The sequence shown here is derived from an EMBL/GenBank/DDBJ whole genome shotgun (WGS) entry which is preliminary data.</text>
</comment>
<evidence type="ECO:0000313" key="4">
    <source>
        <dbReference type="Proteomes" id="UP001063166"/>
    </source>
</evidence>
<dbReference type="InterPro" id="IPR036812">
    <property type="entry name" value="NAD(P)_OxRdtase_dom_sf"/>
</dbReference>